<keyword evidence="3" id="KW-1185">Reference proteome</keyword>
<organism evidence="2 3">
    <name type="scientific">Caerostris darwini</name>
    <dbReference type="NCBI Taxonomy" id="1538125"/>
    <lineage>
        <taxon>Eukaryota</taxon>
        <taxon>Metazoa</taxon>
        <taxon>Ecdysozoa</taxon>
        <taxon>Arthropoda</taxon>
        <taxon>Chelicerata</taxon>
        <taxon>Arachnida</taxon>
        <taxon>Araneae</taxon>
        <taxon>Araneomorphae</taxon>
        <taxon>Entelegynae</taxon>
        <taxon>Araneoidea</taxon>
        <taxon>Araneidae</taxon>
        <taxon>Caerostris</taxon>
    </lineage>
</organism>
<reference evidence="2 3" key="1">
    <citation type="submission" date="2021-06" db="EMBL/GenBank/DDBJ databases">
        <title>Caerostris darwini draft genome.</title>
        <authorList>
            <person name="Kono N."/>
            <person name="Arakawa K."/>
        </authorList>
    </citation>
    <scope>NUCLEOTIDE SEQUENCE [LARGE SCALE GENOMIC DNA]</scope>
</reference>
<sequence>MVELVSTSDEKRTAGQSPKQTPLWQATGINLNRRISFSTRLIVGRLKSASCRGKQQRKLLETPRNSIPRQIRDILRIAWKTRRSVLVQGSWREWRECDIYTRK</sequence>
<evidence type="ECO:0000313" key="3">
    <source>
        <dbReference type="Proteomes" id="UP001054837"/>
    </source>
</evidence>
<gene>
    <name evidence="2" type="ORF">CDAR_574251</name>
</gene>
<comment type="caution">
    <text evidence="2">The sequence shown here is derived from an EMBL/GenBank/DDBJ whole genome shotgun (WGS) entry which is preliminary data.</text>
</comment>
<dbReference type="Proteomes" id="UP001054837">
    <property type="component" value="Unassembled WGS sequence"/>
</dbReference>
<proteinExistence type="predicted"/>
<dbReference type="EMBL" id="BPLQ01003377">
    <property type="protein sequence ID" value="GIY00025.1"/>
    <property type="molecule type" value="Genomic_DNA"/>
</dbReference>
<name>A0AAV4PTI2_9ARAC</name>
<feature type="region of interest" description="Disordered" evidence="1">
    <location>
        <begin position="1"/>
        <end position="21"/>
    </location>
</feature>
<protein>
    <submittedName>
        <fullName evidence="2">Uncharacterized protein</fullName>
    </submittedName>
</protein>
<evidence type="ECO:0000256" key="1">
    <source>
        <dbReference type="SAM" id="MobiDB-lite"/>
    </source>
</evidence>
<dbReference type="AlphaFoldDB" id="A0AAV4PTI2"/>
<evidence type="ECO:0000313" key="2">
    <source>
        <dbReference type="EMBL" id="GIY00025.1"/>
    </source>
</evidence>
<accession>A0AAV4PTI2</accession>